<dbReference type="InterPro" id="IPR056482">
    <property type="entry name" value="Tudor_krimper_1st"/>
</dbReference>
<dbReference type="GO" id="GO:0008270">
    <property type="term" value="F:zinc ion binding"/>
    <property type="evidence" value="ECO:0007669"/>
    <property type="project" value="UniProtKB-KW"/>
</dbReference>
<dbReference type="InterPro" id="IPR002999">
    <property type="entry name" value="Tudor"/>
</dbReference>
<dbReference type="InParanoid" id="B4LKX6"/>
<evidence type="ECO:0000259" key="4">
    <source>
        <dbReference type="PROSITE" id="PS50103"/>
    </source>
</evidence>
<dbReference type="AlphaFoldDB" id="B4LKX6"/>
<evidence type="ECO:0008006" key="8">
    <source>
        <dbReference type="Google" id="ProtNLM"/>
    </source>
</evidence>
<dbReference type="InterPro" id="IPR035437">
    <property type="entry name" value="SNase_OB-fold_sf"/>
</dbReference>
<feature type="compositionally biased region" description="Pro residues" evidence="3">
    <location>
        <begin position="170"/>
        <end position="180"/>
    </location>
</feature>
<dbReference type="STRING" id="7244.B4LKX6"/>
<evidence type="ECO:0000256" key="3">
    <source>
        <dbReference type="SAM" id="MobiDB-lite"/>
    </source>
</evidence>
<dbReference type="KEGG" id="dvi:6625956"/>
<accession>B4LKX6</accession>
<evidence type="ECO:0000313" key="7">
    <source>
        <dbReference type="Proteomes" id="UP000008792"/>
    </source>
</evidence>
<dbReference type="Pfam" id="PF00567">
    <property type="entry name" value="TUDOR"/>
    <property type="match status" value="1"/>
</dbReference>
<keyword evidence="1" id="KW-0863">Zinc-finger</keyword>
<dbReference type="EMBL" id="CH940648">
    <property type="protein sequence ID" value="EDW60780.1"/>
    <property type="molecule type" value="Genomic_DNA"/>
</dbReference>
<dbReference type="Gene3D" id="2.40.50.90">
    <property type="match status" value="1"/>
</dbReference>
<keyword evidence="1" id="KW-0479">Metal-binding</keyword>
<dbReference type="FunCoup" id="B4LKX6">
    <property type="interactions" value="60"/>
</dbReference>
<evidence type="ECO:0000313" key="6">
    <source>
        <dbReference type="EMBL" id="EDW60780.1"/>
    </source>
</evidence>
<evidence type="ECO:0000256" key="1">
    <source>
        <dbReference type="PROSITE-ProRule" id="PRU00723"/>
    </source>
</evidence>
<feature type="domain" description="Tudor" evidence="5">
    <location>
        <begin position="551"/>
        <end position="608"/>
    </location>
</feature>
<dbReference type="Pfam" id="PF24047">
    <property type="entry name" value="Tudor_krimper_1st"/>
    <property type="match status" value="1"/>
</dbReference>
<dbReference type="GO" id="GO:0005737">
    <property type="term" value="C:cytoplasm"/>
    <property type="evidence" value="ECO:0007669"/>
    <property type="project" value="UniProtKB-ARBA"/>
</dbReference>
<proteinExistence type="predicted"/>
<evidence type="ECO:0000259" key="5">
    <source>
        <dbReference type="PROSITE" id="PS50304"/>
    </source>
</evidence>
<dbReference type="PROSITE" id="PS50304">
    <property type="entry name" value="TUDOR"/>
    <property type="match status" value="1"/>
</dbReference>
<dbReference type="SUPFAM" id="SSF63748">
    <property type="entry name" value="Tudor/PWWP/MBT"/>
    <property type="match status" value="1"/>
</dbReference>
<dbReference type="InterPro" id="IPR050621">
    <property type="entry name" value="Tudor_domain_containing"/>
</dbReference>
<dbReference type="OMA" id="RHYDPKL"/>
<gene>
    <name evidence="6" type="primary">Dvir\GJ21675</name>
    <name evidence="6" type="ORF">Dvir_GJ21675</name>
</gene>
<feature type="domain" description="C3H1-type" evidence="4">
    <location>
        <begin position="449"/>
        <end position="478"/>
    </location>
</feature>
<organism evidence="6 7">
    <name type="scientific">Drosophila virilis</name>
    <name type="common">Fruit fly</name>
    <dbReference type="NCBI Taxonomy" id="7244"/>
    <lineage>
        <taxon>Eukaryota</taxon>
        <taxon>Metazoa</taxon>
        <taxon>Ecdysozoa</taxon>
        <taxon>Arthropoda</taxon>
        <taxon>Hexapoda</taxon>
        <taxon>Insecta</taxon>
        <taxon>Pterygota</taxon>
        <taxon>Neoptera</taxon>
        <taxon>Endopterygota</taxon>
        <taxon>Diptera</taxon>
        <taxon>Brachycera</taxon>
        <taxon>Muscomorpha</taxon>
        <taxon>Ephydroidea</taxon>
        <taxon>Drosophilidae</taxon>
        <taxon>Drosophila</taxon>
    </lineage>
</organism>
<feature type="zinc finger region" description="C3H1-type" evidence="1">
    <location>
        <begin position="449"/>
        <end position="478"/>
    </location>
</feature>
<dbReference type="CDD" id="cd20379">
    <property type="entry name" value="Tudor_dTUD-like"/>
    <property type="match status" value="1"/>
</dbReference>
<dbReference type="SMART" id="SM00333">
    <property type="entry name" value="TUDOR"/>
    <property type="match status" value="1"/>
</dbReference>
<keyword evidence="7" id="KW-1185">Reference proteome</keyword>
<keyword evidence="1" id="KW-0862">Zinc</keyword>
<evidence type="ECO:0000256" key="2">
    <source>
        <dbReference type="SAM" id="Coils"/>
    </source>
</evidence>
<dbReference type="PANTHER" id="PTHR22948:SF29">
    <property type="entry name" value="FI02030P-RELATED"/>
    <property type="match status" value="1"/>
</dbReference>
<dbReference type="OrthoDB" id="10052065at2759"/>
<reference evidence="6 7" key="1">
    <citation type="journal article" date="2007" name="Nature">
        <title>Evolution of genes and genomes on the Drosophila phylogeny.</title>
        <authorList>
            <consortium name="Drosophila 12 Genomes Consortium"/>
            <person name="Clark A.G."/>
            <person name="Eisen M.B."/>
            <person name="Smith D.R."/>
            <person name="Bergman C.M."/>
            <person name="Oliver B."/>
            <person name="Markow T.A."/>
            <person name="Kaufman T.C."/>
            <person name="Kellis M."/>
            <person name="Gelbart W."/>
            <person name="Iyer V.N."/>
            <person name="Pollard D.A."/>
            <person name="Sackton T.B."/>
            <person name="Larracuente A.M."/>
            <person name="Singh N.D."/>
            <person name="Abad J.P."/>
            <person name="Abt D.N."/>
            <person name="Adryan B."/>
            <person name="Aguade M."/>
            <person name="Akashi H."/>
            <person name="Anderson W.W."/>
            <person name="Aquadro C.F."/>
            <person name="Ardell D.H."/>
            <person name="Arguello R."/>
            <person name="Artieri C.G."/>
            <person name="Barbash D.A."/>
            <person name="Barker D."/>
            <person name="Barsanti P."/>
            <person name="Batterham P."/>
            <person name="Batzoglou S."/>
            <person name="Begun D."/>
            <person name="Bhutkar A."/>
            <person name="Blanco E."/>
            <person name="Bosak S.A."/>
            <person name="Bradley R.K."/>
            <person name="Brand A.D."/>
            <person name="Brent M.R."/>
            <person name="Brooks A.N."/>
            <person name="Brown R.H."/>
            <person name="Butlin R.K."/>
            <person name="Caggese C."/>
            <person name="Calvi B.R."/>
            <person name="Bernardo de Carvalho A."/>
            <person name="Caspi A."/>
            <person name="Castrezana S."/>
            <person name="Celniker S.E."/>
            <person name="Chang J.L."/>
            <person name="Chapple C."/>
            <person name="Chatterji S."/>
            <person name="Chinwalla A."/>
            <person name="Civetta A."/>
            <person name="Clifton S.W."/>
            <person name="Comeron J.M."/>
            <person name="Costello J.C."/>
            <person name="Coyne J.A."/>
            <person name="Daub J."/>
            <person name="David R.G."/>
            <person name="Delcher A.L."/>
            <person name="Delehaunty K."/>
            <person name="Do C.B."/>
            <person name="Ebling H."/>
            <person name="Edwards K."/>
            <person name="Eickbush T."/>
            <person name="Evans J.D."/>
            <person name="Filipski A."/>
            <person name="Findeiss S."/>
            <person name="Freyhult E."/>
            <person name="Fulton L."/>
            <person name="Fulton R."/>
            <person name="Garcia A.C."/>
            <person name="Gardiner A."/>
            <person name="Garfield D.A."/>
            <person name="Garvin B.E."/>
            <person name="Gibson G."/>
            <person name="Gilbert D."/>
            <person name="Gnerre S."/>
            <person name="Godfrey J."/>
            <person name="Good R."/>
            <person name="Gotea V."/>
            <person name="Gravely B."/>
            <person name="Greenberg A.J."/>
            <person name="Griffiths-Jones S."/>
            <person name="Gross S."/>
            <person name="Guigo R."/>
            <person name="Gustafson E.A."/>
            <person name="Haerty W."/>
            <person name="Hahn M.W."/>
            <person name="Halligan D.L."/>
            <person name="Halpern A.L."/>
            <person name="Halter G.M."/>
            <person name="Han M.V."/>
            <person name="Heger A."/>
            <person name="Hillier L."/>
            <person name="Hinrichs A.S."/>
            <person name="Holmes I."/>
            <person name="Hoskins R.A."/>
            <person name="Hubisz M.J."/>
            <person name="Hultmark D."/>
            <person name="Huntley M.A."/>
            <person name="Jaffe D.B."/>
            <person name="Jagadeeshan S."/>
            <person name="Jeck W.R."/>
            <person name="Johnson J."/>
            <person name="Jones C.D."/>
            <person name="Jordan W.C."/>
            <person name="Karpen G.H."/>
            <person name="Kataoka E."/>
            <person name="Keightley P.D."/>
            <person name="Kheradpour P."/>
            <person name="Kirkness E.F."/>
            <person name="Koerich L.B."/>
            <person name="Kristiansen K."/>
            <person name="Kudrna D."/>
            <person name="Kulathinal R.J."/>
            <person name="Kumar S."/>
            <person name="Kwok R."/>
            <person name="Lander E."/>
            <person name="Langley C.H."/>
            <person name="Lapoint R."/>
            <person name="Lazzaro B.P."/>
            <person name="Lee S.J."/>
            <person name="Levesque L."/>
            <person name="Li R."/>
            <person name="Lin C.F."/>
            <person name="Lin M.F."/>
            <person name="Lindblad-Toh K."/>
            <person name="Llopart A."/>
            <person name="Long M."/>
            <person name="Low L."/>
            <person name="Lozovsky E."/>
            <person name="Lu J."/>
            <person name="Luo M."/>
            <person name="Machado C.A."/>
            <person name="Makalowski W."/>
            <person name="Marzo M."/>
            <person name="Matsuda M."/>
            <person name="Matzkin L."/>
            <person name="McAllister B."/>
            <person name="McBride C.S."/>
            <person name="McKernan B."/>
            <person name="McKernan K."/>
            <person name="Mendez-Lago M."/>
            <person name="Minx P."/>
            <person name="Mollenhauer M.U."/>
            <person name="Montooth K."/>
            <person name="Mount S.M."/>
            <person name="Mu X."/>
            <person name="Myers E."/>
            <person name="Negre B."/>
            <person name="Newfeld S."/>
            <person name="Nielsen R."/>
            <person name="Noor M.A."/>
            <person name="O'Grady P."/>
            <person name="Pachter L."/>
            <person name="Papaceit M."/>
            <person name="Parisi M.J."/>
            <person name="Parisi M."/>
            <person name="Parts L."/>
            <person name="Pedersen J.S."/>
            <person name="Pesole G."/>
            <person name="Phillippy A.M."/>
            <person name="Ponting C.P."/>
            <person name="Pop M."/>
            <person name="Porcelli D."/>
            <person name="Powell J.R."/>
            <person name="Prohaska S."/>
            <person name="Pruitt K."/>
            <person name="Puig M."/>
            <person name="Quesneville H."/>
            <person name="Ram K.R."/>
            <person name="Rand D."/>
            <person name="Rasmussen M.D."/>
            <person name="Reed L.K."/>
            <person name="Reenan R."/>
            <person name="Reily A."/>
            <person name="Remington K.A."/>
            <person name="Rieger T.T."/>
            <person name="Ritchie M.G."/>
            <person name="Robin C."/>
            <person name="Rogers Y.H."/>
            <person name="Rohde C."/>
            <person name="Rozas J."/>
            <person name="Rubenfield M.J."/>
            <person name="Ruiz A."/>
            <person name="Russo S."/>
            <person name="Salzberg S.L."/>
            <person name="Sanchez-Gracia A."/>
            <person name="Saranga D.J."/>
            <person name="Sato H."/>
            <person name="Schaeffer S.W."/>
            <person name="Schatz M.C."/>
            <person name="Schlenke T."/>
            <person name="Schwartz R."/>
            <person name="Segarra C."/>
            <person name="Singh R.S."/>
            <person name="Sirot L."/>
            <person name="Sirota M."/>
            <person name="Sisneros N.B."/>
            <person name="Smith C.D."/>
            <person name="Smith T.F."/>
            <person name="Spieth J."/>
            <person name="Stage D.E."/>
            <person name="Stark A."/>
            <person name="Stephan W."/>
            <person name="Strausberg R.L."/>
            <person name="Strempel S."/>
            <person name="Sturgill D."/>
            <person name="Sutton G."/>
            <person name="Sutton G.G."/>
            <person name="Tao W."/>
            <person name="Teichmann S."/>
            <person name="Tobari Y.N."/>
            <person name="Tomimura Y."/>
            <person name="Tsolas J.M."/>
            <person name="Valente V.L."/>
            <person name="Venter E."/>
            <person name="Venter J.C."/>
            <person name="Vicario S."/>
            <person name="Vieira F.G."/>
            <person name="Vilella A.J."/>
            <person name="Villasante A."/>
            <person name="Walenz B."/>
            <person name="Wang J."/>
            <person name="Wasserman M."/>
            <person name="Watts T."/>
            <person name="Wilson D."/>
            <person name="Wilson R.K."/>
            <person name="Wing R.A."/>
            <person name="Wolfner M.F."/>
            <person name="Wong A."/>
            <person name="Wong G.K."/>
            <person name="Wu C.I."/>
            <person name="Wu G."/>
            <person name="Yamamoto D."/>
            <person name="Yang H.P."/>
            <person name="Yang S.P."/>
            <person name="Yorke J.A."/>
            <person name="Yoshida K."/>
            <person name="Zdobnov E."/>
            <person name="Zhang P."/>
            <person name="Zhang Y."/>
            <person name="Zimin A.V."/>
            <person name="Baldwin J."/>
            <person name="Abdouelleil A."/>
            <person name="Abdulkadir J."/>
            <person name="Abebe A."/>
            <person name="Abera B."/>
            <person name="Abreu J."/>
            <person name="Acer S.C."/>
            <person name="Aftuck L."/>
            <person name="Alexander A."/>
            <person name="An P."/>
            <person name="Anderson E."/>
            <person name="Anderson S."/>
            <person name="Arachi H."/>
            <person name="Azer M."/>
            <person name="Bachantsang P."/>
            <person name="Barry A."/>
            <person name="Bayul T."/>
            <person name="Berlin A."/>
            <person name="Bessette D."/>
            <person name="Bloom T."/>
            <person name="Blye J."/>
            <person name="Boguslavskiy L."/>
            <person name="Bonnet C."/>
            <person name="Boukhgalter B."/>
            <person name="Bourzgui I."/>
            <person name="Brown A."/>
            <person name="Cahill P."/>
            <person name="Channer S."/>
            <person name="Cheshatsang Y."/>
            <person name="Chuda L."/>
            <person name="Citroen M."/>
            <person name="Collymore A."/>
            <person name="Cooke P."/>
            <person name="Costello M."/>
            <person name="D'Aco K."/>
            <person name="Daza R."/>
            <person name="De Haan G."/>
            <person name="DeGray S."/>
            <person name="DeMaso C."/>
            <person name="Dhargay N."/>
            <person name="Dooley K."/>
            <person name="Dooley E."/>
            <person name="Doricent M."/>
            <person name="Dorje P."/>
            <person name="Dorjee K."/>
            <person name="Dupes A."/>
            <person name="Elong R."/>
            <person name="Falk J."/>
            <person name="Farina A."/>
            <person name="Faro S."/>
            <person name="Ferguson D."/>
            <person name="Fisher S."/>
            <person name="Foley C.D."/>
            <person name="Franke A."/>
            <person name="Friedrich D."/>
            <person name="Gadbois L."/>
            <person name="Gearin G."/>
            <person name="Gearin C.R."/>
            <person name="Giannoukos G."/>
            <person name="Goode T."/>
            <person name="Graham J."/>
            <person name="Grandbois E."/>
            <person name="Grewal S."/>
            <person name="Gyaltsen K."/>
            <person name="Hafez N."/>
            <person name="Hagos B."/>
            <person name="Hall J."/>
            <person name="Henson C."/>
            <person name="Hollinger A."/>
            <person name="Honan T."/>
            <person name="Huard M.D."/>
            <person name="Hughes L."/>
            <person name="Hurhula B."/>
            <person name="Husby M.E."/>
            <person name="Kamat A."/>
            <person name="Kanga B."/>
            <person name="Kashin S."/>
            <person name="Khazanovich D."/>
            <person name="Kisner P."/>
            <person name="Lance K."/>
            <person name="Lara M."/>
            <person name="Lee W."/>
            <person name="Lennon N."/>
            <person name="Letendre F."/>
            <person name="LeVine R."/>
            <person name="Lipovsky A."/>
            <person name="Liu X."/>
            <person name="Liu J."/>
            <person name="Liu S."/>
            <person name="Lokyitsang T."/>
            <person name="Lokyitsang Y."/>
            <person name="Lubonja R."/>
            <person name="Lui A."/>
            <person name="MacDonald P."/>
            <person name="Magnisalis V."/>
            <person name="Maru K."/>
            <person name="Matthews C."/>
            <person name="McCusker W."/>
            <person name="McDonough S."/>
            <person name="Mehta T."/>
            <person name="Meldrim J."/>
            <person name="Meneus L."/>
            <person name="Mihai O."/>
            <person name="Mihalev A."/>
            <person name="Mihova T."/>
            <person name="Mittelman R."/>
            <person name="Mlenga V."/>
            <person name="Montmayeur A."/>
            <person name="Mulrain L."/>
            <person name="Navidi A."/>
            <person name="Naylor J."/>
            <person name="Negash T."/>
            <person name="Nguyen T."/>
            <person name="Nguyen N."/>
            <person name="Nicol R."/>
            <person name="Norbu C."/>
            <person name="Norbu N."/>
            <person name="Novod N."/>
            <person name="O'Neill B."/>
            <person name="Osman S."/>
            <person name="Markiewicz E."/>
            <person name="Oyono O.L."/>
            <person name="Patti C."/>
            <person name="Phunkhang P."/>
            <person name="Pierre F."/>
            <person name="Priest M."/>
            <person name="Raghuraman S."/>
            <person name="Rege F."/>
            <person name="Reyes R."/>
            <person name="Rise C."/>
            <person name="Rogov P."/>
            <person name="Ross K."/>
            <person name="Ryan E."/>
            <person name="Settipalli S."/>
            <person name="Shea T."/>
            <person name="Sherpa N."/>
            <person name="Shi L."/>
            <person name="Shih D."/>
            <person name="Sparrow T."/>
            <person name="Spaulding J."/>
            <person name="Stalker J."/>
            <person name="Stange-Thomann N."/>
            <person name="Stavropoulos S."/>
            <person name="Stone C."/>
            <person name="Strader C."/>
            <person name="Tesfaye S."/>
            <person name="Thomson T."/>
            <person name="Thoulutsang Y."/>
            <person name="Thoulutsang D."/>
            <person name="Topham K."/>
            <person name="Topping I."/>
            <person name="Tsamla T."/>
            <person name="Vassiliev H."/>
            <person name="Vo A."/>
            <person name="Wangchuk T."/>
            <person name="Wangdi T."/>
            <person name="Weiand M."/>
            <person name="Wilkinson J."/>
            <person name="Wilson A."/>
            <person name="Yadav S."/>
            <person name="Young G."/>
            <person name="Yu Q."/>
            <person name="Zembek L."/>
            <person name="Zhong D."/>
            <person name="Zimmer A."/>
            <person name="Zwirko Z."/>
            <person name="Jaffe D.B."/>
            <person name="Alvarez P."/>
            <person name="Brockman W."/>
            <person name="Butler J."/>
            <person name="Chin C."/>
            <person name="Gnerre S."/>
            <person name="Grabherr M."/>
            <person name="Kleber M."/>
            <person name="Mauceli E."/>
            <person name="MacCallum I."/>
        </authorList>
    </citation>
    <scope>NUCLEOTIDE SEQUENCE [LARGE SCALE GENOMIC DNA]</scope>
    <source>
        <strain evidence="7">Tucson 15010-1051.87</strain>
    </source>
</reference>
<dbReference type="HOGENOM" id="CLU_369740_0_0_1"/>
<dbReference type="PROSITE" id="PS50103">
    <property type="entry name" value="ZF_C3H1"/>
    <property type="match status" value="1"/>
</dbReference>
<sequence length="698" mass="78479">MEIDDLSAILSLFERNVNKLRTNLSAYQVEVDAVRQTLQESWSHVGRADGRIISVHDALLGSVNEVNEYIIKLNLRIKLNGAFGIFKNVDAKEVLNNLRRKSLEHNNFKVNHTNLDGIEVGELDVHLVGAKQSETEFKAREGLNGTASSVRLVTAQENCKLESPSIPAAPTAPPKLPIPPRQAKLLPPKGGRQTTSNETYDQLLKNISSFAEDSIVQVTMMHLNIAENCIFVAKWGQESTPLKKLLACQMPIQELNQLPDFGEVFAVYDAQEQIIPRVVINAHTEGGGYDAYLLDYGEHIHLDDEEVIFSLPNEVKVLPAEAVRCFVRNREVGSMRQFTYKNVRVRVLENSGNDLVVELMEDGHPEEETQSSNRFVSHENTRKINLDLDLEEQAKPMENNIVKETQSAKTEQQLAEPTVKLCPADLEMLENIECGTSDALKAVLGFKPTDDQRICRHYDPKINGCFKGTNCRLLHQPFAPHGATKDTELVEALPDSIYISPAPRDLGSVVRVLVTYIKSPTEVYVQFVDDLPPLVWSKKEVPESQCKFKRSPHVLDMVIALYTDDCYYRAQIIDEIDGVFKIFYVDYGNTEFVTIKSLATCSDAISLKPFRANNCLIEGVKRSSLASQQQNAECVEFLKSVILNSEFDVMLISHMPDNGYVIKFLDRYADVPKQMIKRGYVEPTTDNLQHSDNSVEQA</sequence>
<protein>
    <recommendedName>
        <fullName evidence="8">C3H1-type domain-containing protein</fullName>
    </recommendedName>
</protein>
<dbReference type="PhylomeDB" id="B4LKX6"/>
<feature type="region of interest" description="Disordered" evidence="3">
    <location>
        <begin position="163"/>
        <end position="196"/>
    </location>
</feature>
<dbReference type="Gene3D" id="2.30.30.140">
    <property type="match status" value="1"/>
</dbReference>
<dbReference type="Proteomes" id="UP000008792">
    <property type="component" value="Unassembled WGS sequence"/>
</dbReference>
<dbReference type="InterPro" id="IPR000571">
    <property type="entry name" value="Znf_CCCH"/>
</dbReference>
<dbReference type="PANTHER" id="PTHR22948">
    <property type="entry name" value="TUDOR DOMAIN CONTAINING PROTEIN"/>
    <property type="match status" value="1"/>
</dbReference>
<keyword evidence="2" id="KW-0175">Coiled coil</keyword>
<name>B4LKX6_DROVI</name>
<dbReference type="eggNOG" id="KOG2039">
    <property type="taxonomic scope" value="Eukaryota"/>
</dbReference>
<feature type="coiled-coil region" evidence="2">
    <location>
        <begin position="3"/>
        <end position="37"/>
    </location>
</feature>